<sequence length="26" mass="2956">MPKRSETIHCEQICSNRGNQGRGQII</sequence>
<evidence type="ECO:0000313" key="1">
    <source>
        <dbReference type="EMBL" id="JAH31238.1"/>
    </source>
</evidence>
<reference evidence="1" key="1">
    <citation type="submission" date="2014-11" db="EMBL/GenBank/DDBJ databases">
        <authorList>
            <person name="Amaro Gonzalez C."/>
        </authorList>
    </citation>
    <scope>NUCLEOTIDE SEQUENCE</scope>
</reference>
<accession>A0A0E9RSL0</accession>
<dbReference type="EMBL" id="GBXM01077339">
    <property type="protein sequence ID" value="JAH31238.1"/>
    <property type="molecule type" value="Transcribed_RNA"/>
</dbReference>
<reference evidence="1" key="2">
    <citation type="journal article" date="2015" name="Fish Shellfish Immunol.">
        <title>Early steps in the European eel (Anguilla anguilla)-Vibrio vulnificus interaction in the gills: Role of the RtxA13 toxin.</title>
        <authorList>
            <person name="Callol A."/>
            <person name="Pajuelo D."/>
            <person name="Ebbesson L."/>
            <person name="Teles M."/>
            <person name="MacKenzie S."/>
            <person name="Amaro C."/>
        </authorList>
    </citation>
    <scope>NUCLEOTIDE SEQUENCE</scope>
</reference>
<organism evidence="1">
    <name type="scientific">Anguilla anguilla</name>
    <name type="common">European freshwater eel</name>
    <name type="synonym">Muraena anguilla</name>
    <dbReference type="NCBI Taxonomy" id="7936"/>
    <lineage>
        <taxon>Eukaryota</taxon>
        <taxon>Metazoa</taxon>
        <taxon>Chordata</taxon>
        <taxon>Craniata</taxon>
        <taxon>Vertebrata</taxon>
        <taxon>Euteleostomi</taxon>
        <taxon>Actinopterygii</taxon>
        <taxon>Neopterygii</taxon>
        <taxon>Teleostei</taxon>
        <taxon>Anguilliformes</taxon>
        <taxon>Anguillidae</taxon>
        <taxon>Anguilla</taxon>
    </lineage>
</organism>
<protein>
    <submittedName>
        <fullName evidence="1">Uncharacterized protein</fullName>
    </submittedName>
</protein>
<proteinExistence type="predicted"/>
<dbReference type="AlphaFoldDB" id="A0A0E9RSL0"/>
<name>A0A0E9RSL0_ANGAN</name>